<proteinExistence type="predicted"/>
<comment type="caution">
    <text evidence="2">The sequence shown here is derived from an EMBL/GenBank/DDBJ whole genome shotgun (WGS) entry which is preliminary data.</text>
</comment>
<dbReference type="Proteomes" id="UP000297527">
    <property type="component" value="Unassembled WGS sequence"/>
</dbReference>
<feature type="compositionally biased region" description="Polar residues" evidence="1">
    <location>
        <begin position="1"/>
        <end position="13"/>
    </location>
</feature>
<keyword evidence="3" id="KW-1185">Reference proteome</keyword>
<reference evidence="2 3" key="1">
    <citation type="submission" date="2017-12" db="EMBL/GenBank/DDBJ databases">
        <title>Comparative genomics of Botrytis spp.</title>
        <authorList>
            <person name="Valero-Jimenez C.A."/>
            <person name="Tapia P."/>
            <person name="Veloso J."/>
            <person name="Silva-Moreno E."/>
            <person name="Staats M."/>
            <person name="Valdes J.H."/>
            <person name="Van Kan J.A.L."/>
        </authorList>
    </citation>
    <scope>NUCLEOTIDE SEQUENCE [LARGE SCALE GENOMIC DNA]</scope>
    <source>
        <strain evidence="2 3">MUCL11595</strain>
    </source>
</reference>
<feature type="region of interest" description="Disordered" evidence="1">
    <location>
        <begin position="1"/>
        <end position="26"/>
    </location>
</feature>
<dbReference type="AlphaFoldDB" id="A0A4Z1HS95"/>
<gene>
    <name evidence="2" type="ORF">BCON_0151g00100</name>
</gene>
<dbReference type="OrthoDB" id="10572385at2759"/>
<evidence type="ECO:0000313" key="2">
    <source>
        <dbReference type="EMBL" id="TGO51936.1"/>
    </source>
</evidence>
<protein>
    <submittedName>
        <fullName evidence="2">Uncharacterized protein</fullName>
    </submittedName>
</protein>
<sequence>MSEQSEYNSQASEASHDNGFSGDFDDLFNKAYEEEADAAAAAALAPTSERQASAMLAGSDQANVDSEADGFFYDFEMDIEKASEEEQGAAAAAALASEPQAENGQVDEDSEGNGFSADFNMDFDEAYEEEQRAAAAVAVKTAQQANARLAENLGMRLPSQKGEQGNEPGNKPGSKQKERKGRRESLVIKPVVDRRSKLSAWTNGICKE</sequence>
<evidence type="ECO:0000256" key="1">
    <source>
        <dbReference type="SAM" id="MobiDB-lite"/>
    </source>
</evidence>
<feature type="region of interest" description="Disordered" evidence="1">
    <location>
        <begin position="149"/>
        <end position="189"/>
    </location>
</feature>
<evidence type="ECO:0000313" key="3">
    <source>
        <dbReference type="Proteomes" id="UP000297527"/>
    </source>
</evidence>
<organism evidence="2 3">
    <name type="scientific">Botryotinia convoluta</name>
    <dbReference type="NCBI Taxonomy" id="54673"/>
    <lineage>
        <taxon>Eukaryota</taxon>
        <taxon>Fungi</taxon>
        <taxon>Dikarya</taxon>
        <taxon>Ascomycota</taxon>
        <taxon>Pezizomycotina</taxon>
        <taxon>Leotiomycetes</taxon>
        <taxon>Helotiales</taxon>
        <taxon>Sclerotiniaceae</taxon>
        <taxon>Botryotinia</taxon>
    </lineage>
</organism>
<name>A0A4Z1HS95_9HELO</name>
<accession>A0A4Z1HS95</accession>
<feature type="compositionally biased region" description="Low complexity" evidence="1">
    <location>
        <begin position="88"/>
        <end position="102"/>
    </location>
</feature>
<feature type="region of interest" description="Disordered" evidence="1">
    <location>
        <begin position="82"/>
        <end position="119"/>
    </location>
</feature>
<dbReference type="EMBL" id="PQXN01000151">
    <property type="protein sequence ID" value="TGO51936.1"/>
    <property type="molecule type" value="Genomic_DNA"/>
</dbReference>